<accession>A0A6A5SS80</accession>
<evidence type="ECO:0000313" key="1">
    <source>
        <dbReference type="EMBL" id="KAF1943515.1"/>
    </source>
</evidence>
<sequence length="129" mass="14292">MSRPSTDTALLLSCVDAESSASLNRPCFFHYLLATTVEIAFSHYPIILSAHTVFKFDTCPRQDRRPKCLSLRNRIELLLGTTVNSISCLQRYALSHRSTSVELASGLYEYAGARTSCKALACDPSRISD</sequence>
<name>A0A6A5SS80_9PLEO</name>
<evidence type="ECO:0000313" key="2">
    <source>
        <dbReference type="Proteomes" id="UP000800038"/>
    </source>
</evidence>
<keyword evidence="2" id="KW-1185">Reference proteome</keyword>
<protein>
    <submittedName>
        <fullName evidence="1">Uncharacterized protein</fullName>
    </submittedName>
</protein>
<dbReference type="EMBL" id="ML976024">
    <property type="protein sequence ID" value="KAF1943515.1"/>
    <property type="molecule type" value="Genomic_DNA"/>
</dbReference>
<proteinExistence type="predicted"/>
<gene>
    <name evidence="1" type="ORF">EJ02DRAFT_453217</name>
</gene>
<reference evidence="1" key="1">
    <citation type="journal article" date="2020" name="Stud. Mycol.">
        <title>101 Dothideomycetes genomes: a test case for predicting lifestyles and emergence of pathogens.</title>
        <authorList>
            <person name="Haridas S."/>
            <person name="Albert R."/>
            <person name="Binder M."/>
            <person name="Bloem J."/>
            <person name="Labutti K."/>
            <person name="Salamov A."/>
            <person name="Andreopoulos B."/>
            <person name="Baker S."/>
            <person name="Barry K."/>
            <person name="Bills G."/>
            <person name="Bluhm B."/>
            <person name="Cannon C."/>
            <person name="Castanera R."/>
            <person name="Culley D."/>
            <person name="Daum C."/>
            <person name="Ezra D."/>
            <person name="Gonzalez J."/>
            <person name="Henrissat B."/>
            <person name="Kuo A."/>
            <person name="Liang C."/>
            <person name="Lipzen A."/>
            <person name="Lutzoni F."/>
            <person name="Magnuson J."/>
            <person name="Mondo S."/>
            <person name="Nolan M."/>
            <person name="Ohm R."/>
            <person name="Pangilinan J."/>
            <person name="Park H.-J."/>
            <person name="Ramirez L."/>
            <person name="Alfaro M."/>
            <person name="Sun H."/>
            <person name="Tritt A."/>
            <person name="Yoshinaga Y."/>
            <person name="Zwiers L.-H."/>
            <person name="Turgeon B."/>
            <person name="Goodwin S."/>
            <person name="Spatafora J."/>
            <person name="Crous P."/>
            <person name="Grigoriev I."/>
        </authorList>
    </citation>
    <scope>NUCLEOTIDE SEQUENCE</scope>
    <source>
        <strain evidence="1">CBS 161.51</strain>
    </source>
</reference>
<dbReference type="Proteomes" id="UP000800038">
    <property type="component" value="Unassembled WGS sequence"/>
</dbReference>
<organism evidence="1 2">
    <name type="scientific">Clathrospora elynae</name>
    <dbReference type="NCBI Taxonomy" id="706981"/>
    <lineage>
        <taxon>Eukaryota</taxon>
        <taxon>Fungi</taxon>
        <taxon>Dikarya</taxon>
        <taxon>Ascomycota</taxon>
        <taxon>Pezizomycotina</taxon>
        <taxon>Dothideomycetes</taxon>
        <taxon>Pleosporomycetidae</taxon>
        <taxon>Pleosporales</taxon>
        <taxon>Diademaceae</taxon>
        <taxon>Clathrospora</taxon>
    </lineage>
</organism>
<dbReference type="AlphaFoldDB" id="A0A6A5SS80"/>